<reference evidence="4 5" key="1">
    <citation type="submission" date="2014-04" db="EMBL/GenBank/DDBJ databases">
        <title>Variable characteristics of bacteriocin-producing Streptococcus salivarius strains isolated from Malaysian subjects.</title>
        <authorList>
            <person name="Philip K."/>
            <person name="Barbour A."/>
        </authorList>
    </citation>
    <scope>NUCLEOTIDE SEQUENCE [LARGE SCALE GENOMIC DNA]</scope>
    <source>
        <strain evidence="4 5">NU10</strain>
    </source>
</reference>
<organism evidence="4 5">
    <name type="scientific">Streptococcus salivarius</name>
    <dbReference type="NCBI Taxonomy" id="1304"/>
    <lineage>
        <taxon>Bacteria</taxon>
        <taxon>Bacillati</taxon>
        <taxon>Bacillota</taxon>
        <taxon>Bacilli</taxon>
        <taxon>Lactobacillales</taxon>
        <taxon>Streptococcaceae</taxon>
        <taxon>Streptococcus</taxon>
    </lineage>
</organism>
<protein>
    <recommendedName>
        <fullName evidence="3">Urease accessory protein UreD</fullName>
    </recommendedName>
</protein>
<keyword evidence="2 3" id="KW-0143">Chaperone</keyword>
<dbReference type="PANTHER" id="PTHR33643">
    <property type="entry name" value="UREASE ACCESSORY PROTEIN D"/>
    <property type="match status" value="1"/>
</dbReference>
<dbReference type="Pfam" id="PF01774">
    <property type="entry name" value="UreD"/>
    <property type="match status" value="1"/>
</dbReference>
<evidence type="ECO:0000256" key="2">
    <source>
        <dbReference type="ARBA" id="ARBA00023186"/>
    </source>
</evidence>
<dbReference type="Proteomes" id="UP000027855">
    <property type="component" value="Unassembled WGS sequence"/>
</dbReference>
<evidence type="ECO:0000313" key="5">
    <source>
        <dbReference type="Proteomes" id="UP000027855"/>
    </source>
</evidence>
<dbReference type="GO" id="GO:0005737">
    <property type="term" value="C:cytoplasm"/>
    <property type="evidence" value="ECO:0007669"/>
    <property type="project" value="UniProtKB-SubCell"/>
</dbReference>
<keyword evidence="3" id="KW-0963">Cytoplasm</keyword>
<comment type="subcellular location">
    <subcellularLocation>
        <location evidence="3">Cytoplasm</location>
    </subcellularLocation>
</comment>
<gene>
    <name evidence="3" type="primary">ureD</name>
    <name evidence="4" type="ORF">DL07_00635</name>
</gene>
<sequence length="279" mass="32279">MTQAYDGFVHLGFSNRNGRTISHKKYQEGNSRVSADNSDANGVPYYFLINMGGGFVEGEQYQVTIDVNKDAHALVTTQTPTYVYKCEKGQLTQQNTSITLEENSYLEYMADEVIPYLKSRYFQTSRIDMDKSAHLIYSDGVTAGWSHEDLPFQYHYFRNLTQIYQDNELVYSDQTLLEPQKQDMFKLGYFEGWRNYNSLVMVSPNIDEAFVKALQKHLEDLNLESDFAISSIDIPGLVLRILGKTAEDNRRVIYSCADYFRQEIHGLTPLNLRKNDMRR</sequence>
<accession>A0A074IZH0</accession>
<dbReference type="GO" id="GO:0016151">
    <property type="term" value="F:nickel cation binding"/>
    <property type="evidence" value="ECO:0007669"/>
    <property type="project" value="UniProtKB-UniRule"/>
</dbReference>
<proteinExistence type="inferred from homology"/>
<keyword evidence="3" id="KW-0996">Nickel insertion</keyword>
<dbReference type="RefSeq" id="WP_037600277.1">
    <property type="nucleotide sequence ID" value="NZ_JJMS01000008.1"/>
</dbReference>
<evidence type="ECO:0000256" key="1">
    <source>
        <dbReference type="ARBA" id="ARBA00007177"/>
    </source>
</evidence>
<dbReference type="HAMAP" id="MF_01384">
    <property type="entry name" value="UreD"/>
    <property type="match status" value="1"/>
</dbReference>
<comment type="function">
    <text evidence="3">Required for maturation of urease via the functional incorporation of the urease nickel metallocenter.</text>
</comment>
<dbReference type="InterPro" id="IPR002669">
    <property type="entry name" value="UreD"/>
</dbReference>
<evidence type="ECO:0000256" key="3">
    <source>
        <dbReference type="HAMAP-Rule" id="MF_01384"/>
    </source>
</evidence>
<dbReference type="AlphaFoldDB" id="A0A074IZH0"/>
<dbReference type="EMBL" id="JJMT01000001">
    <property type="protein sequence ID" value="KEO46920.1"/>
    <property type="molecule type" value="Genomic_DNA"/>
</dbReference>
<name>A0A074IZH0_STRSL</name>
<comment type="subunit">
    <text evidence="3">UreD, UreF and UreG form a complex that acts as a GTP-hydrolysis-dependent molecular chaperone, activating the urease apoprotein by helping to assemble the nickel containing metallocenter of UreC. The UreE protein probably delivers the nickel.</text>
</comment>
<evidence type="ECO:0000313" key="4">
    <source>
        <dbReference type="EMBL" id="KEO46920.1"/>
    </source>
</evidence>
<comment type="similarity">
    <text evidence="1 3">Belongs to the UreD family.</text>
</comment>
<comment type="caution">
    <text evidence="4">The sequence shown here is derived from an EMBL/GenBank/DDBJ whole genome shotgun (WGS) entry which is preliminary data.</text>
</comment>
<dbReference type="PANTHER" id="PTHR33643:SF1">
    <property type="entry name" value="UREASE ACCESSORY PROTEIN D"/>
    <property type="match status" value="1"/>
</dbReference>